<feature type="domain" description="BIG2" evidence="1">
    <location>
        <begin position="268"/>
        <end position="347"/>
    </location>
</feature>
<dbReference type="Proteomes" id="UP000220904">
    <property type="component" value="Unassembled WGS sequence"/>
</dbReference>
<accession>A0A2A7B8Z8</accession>
<name>A0A2A7B8Z8_9FIRM</name>
<sequence length="616" mass="64813">MANKTTNYKLTKPLESEFYDVGVQNENMDKIDTQMKANADAVEALQKGQSGKADLVDGKVPAEQLPNMNYDPKGTAQNKVSEHNLDQTAHPYLLNQIGTCVKAAQNAQDAANAALDAVSGIVYTINVLPSQNGTLTYNGQAQSPSWNAYNPDALTLGGVTTGTNAGTYTATFTPKGKYKWADGTQTAKEVTWTISAATMTIPTQSNSLTYTGSAQSPAWNNYDSGKMTLGGTTSGTNAGSYNATFTPKTNYKWADGSAGAKTVAWSIAKAAGSLSLNKTSIKLTAAKTTDTITVTRAGDGKITATSSAPTVASVSVSGSVVTVTAKSKGKATITVSVAAGTNHTAPANKTCSVEVTLPTKVLNDNSWATIREVSSAGLGANYWAVGDVKSIVLNGTVRNYTFSNLTVNAFILGFNHNSAKEGANKIHFQIGKIGSTAVALCDSNYNNTGDGFRMNTSQTNSGGWNASHMRKTVLGNSNTPTSPLANSLMAALPADLRAVMQPVTKYTDNTANGGGNVQTYVTATTDYLFLLAEFEVFGTRSYANSYEQNYQAQYDYYKAGNSRVAYNHSAVSTAVWWWLRSPRYSGGNYFQSVGTGGGSNSGRAACCAGVRPGFAA</sequence>
<evidence type="ECO:0000313" key="3">
    <source>
        <dbReference type="Proteomes" id="UP000220904"/>
    </source>
</evidence>
<dbReference type="Pfam" id="PF19789">
    <property type="entry name" value="DUF6273"/>
    <property type="match status" value="1"/>
</dbReference>
<dbReference type="RefSeq" id="WP_097791533.1">
    <property type="nucleotide sequence ID" value="NZ_NOUV01000005.1"/>
</dbReference>
<dbReference type="InterPro" id="IPR046240">
    <property type="entry name" value="DUF6273"/>
</dbReference>
<dbReference type="InterPro" id="IPR008964">
    <property type="entry name" value="Invasin/intimin_cell_adhesion"/>
</dbReference>
<dbReference type="AlphaFoldDB" id="A0A2A7B8Z8"/>
<gene>
    <name evidence="2" type="ORF">CHR60_02280</name>
</gene>
<comment type="caution">
    <text evidence="2">The sequence shown here is derived from an EMBL/GenBank/DDBJ whole genome shotgun (WGS) entry which is preliminary data.</text>
</comment>
<dbReference type="Pfam" id="PF02368">
    <property type="entry name" value="Big_2"/>
    <property type="match status" value="1"/>
</dbReference>
<evidence type="ECO:0000313" key="2">
    <source>
        <dbReference type="EMBL" id="PDX87870.1"/>
    </source>
</evidence>
<organism evidence="2 3">
    <name type="scientific">Faecalibacterium prausnitzii</name>
    <dbReference type="NCBI Taxonomy" id="853"/>
    <lineage>
        <taxon>Bacteria</taxon>
        <taxon>Bacillati</taxon>
        <taxon>Bacillota</taxon>
        <taxon>Clostridia</taxon>
        <taxon>Eubacteriales</taxon>
        <taxon>Oscillospiraceae</taxon>
        <taxon>Faecalibacterium</taxon>
    </lineage>
</organism>
<dbReference type="InterPro" id="IPR003343">
    <property type="entry name" value="Big_2"/>
</dbReference>
<proteinExistence type="predicted"/>
<dbReference type="OrthoDB" id="1863535at2"/>
<dbReference type="EMBL" id="NOUV01000005">
    <property type="protein sequence ID" value="PDX87870.1"/>
    <property type="molecule type" value="Genomic_DNA"/>
</dbReference>
<dbReference type="SMART" id="SM00635">
    <property type="entry name" value="BID_2"/>
    <property type="match status" value="1"/>
</dbReference>
<dbReference type="Gene3D" id="2.60.40.1080">
    <property type="match status" value="1"/>
</dbReference>
<protein>
    <recommendedName>
        <fullName evidence="1">BIG2 domain-containing protein</fullName>
    </recommendedName>
</protein>
<dbReference type="SUPFAM" id="SSF49373">
    <property type="entry name" value="Invasin/intimin cell-adhesion fragments"/>
    <property type="match status" value="1"/>
</dbReference>
<reference evidence="2 3" key="1">
    <citation type="journal article" date="2017" name="Front. Microbiol.">
        <title>New Insights into the Diversity of the Genus Faecalibacterium.</title>
        <authorList>
            <person name="Benevides L."/>
            <person name="Burman S."/>
            <person name="Martin R."/>
            <person name="Robert V."/>
            <person name="Thomas M."/>
            <person name="Miquel S."/>
            <person name="Chain F."/>
            <person name="Sokol H."/>
            <person name="Bermudez-Humaran L.G."/>
            <person name="Morrison M."/>
            <person name="Langella P."/>
            <person name="Azevedo V.A."/>
            <person name="Chatel J.M."/>
            <person name="Soares S."/>
        </authorList>
    </citation>
    <scope>NUCLEOTIDE SEQUENCE [LARGE SCALE GENOMIC DNA]</scope>
    <source>
        <strain evidence="2 3">AHMP21</strain>
    </source>
</reference>
<evidence type="ECO:0000259" key="1">
    <source>
        <dbReference type="SMART" id="SM00635"/>
    </source>
</evidence>